<dbReference type="RefSeq" id="WP_096163953.1">
    <property type="nucleotide sequence ID" value="NZ_BAAAIQ010000005.1"/>
</dbReference>
<keyword evidence="1" id="KW-1133">Transmembrane helix</keyword>
<feature type="transmembrane region" description="Helical" evidence="1">
    <location>
        <begin position="91"/>
        <end position="110"/>
    </location>
</feature>
<dbReference type="Proteomes" id="UP000218598">
    <property type="component" value="Unassembled WGS sequence"/>
</dbReference>
<organism evidence="2 3">
    <name type="scientific">Brachybacterium alimentarium</name>
    <dbReference type="NCBI Taxonomy" id="47845"/>
    <lineage>
        <taxon>Bacteria</taxon>
        <taxon>Bacillati</taxon>
        <taxon>Actinomycetota</taxon>
        <taxon>Actinomycetes</taxon>
        <taxon>Micrococcales</taxon>
        <taxon>Dermabacteraceae</taxon>
        <taxon>Brachybacterium</taxon>
    </lineage>
</organism>
<protein>
    <recommendedName>
        <fullName evidence="4">Integral membrane protein</fullName>
    </recommendedName>
</protein>
<dbReference type="AlphaFoldDB" id="A0A2A3YLK2"/>
<keyword evidence="1" id="KW-0472">Membrane</keyword>
<dbReference type="OrthoDB" id="3830423at2"/>
<comment type="caution">
    <text evidence="2">The sequence shown here is derived from an EMBL/GenBank/DDBJ whole genome shotgun (WGS) entry which is preliminary data.</text>
</comment>
<name>A0A2A3YLK2_9MICO</name>
<proteinExistence type="predicted"/>
<keyword evidence="1" id="KW-0812">Transmembrane</keyword>
<accession>A0A2A3YLK2</accession>
<dbReference type="GeneID" id="95326584"/>
<dbReference type="EMBL" id="NRGR01000008">
    <property type="protein sequence ID" value="PCC40168.1"/>
    <property type="molecule type" value="Genomic_DNA"/>
</dbReference>
<sequence>MSFVLSVLVVLHLLSWAVALGLWVAAAGTRQPNKAIAHASATALVIGIVMMGLSMATGGTGHLWFALKLLFAAIAAIFSVVAISRREETPSLVWFGIPTAIVLNVIVAVFRIGA</sequence>
<reference evidence="2 3" key="1">
    <citation type="journal article" date="2017" name="Elife">
        <title>Extensive horizontal gene transfer in cheese-associated bacteria.</title>
        <authorList>
            <person name="Bonham K.S."/>
            <person name="Wolfe B.E."/>
            <person name="Dutton R.J."/>
        </authorList>
    </citation>
    <scope>NUCLEOTIDE SEQUENCE [LARGE SCALE GENOMIC DNA]</scope>
    <source>
        <strain evidence="2 3">341_9</strain>
    </source>
</reference>
<evidence type="ECO:0008006" key="4">
    <source>
        <dbReference type="Google" id="ProtNLM"/>
    </source>
</evidence>
<evidence type="ECO:0000313" key="3">
    <source>
        <dbReference type="Proteomes" id="UP000218598"/>
    </source>
</evidence>
<feature type="transmembrane region" description="Helical" evidence="1">
    <location>
        <begin position="65"/>
        <end position="85"/>
    </location>
</feature>
<keyword evidence="3" id="KW-1185">Reference proteome</keyword>
<evidence type="ECO:0000256" key="1">
    <source>
        <dbReference type="SAM" id="Phobius"/>
    </source>
</evidence>
<feature type="transmembrane region" description="Helical" evidence="1">
    <location>
        <begin position="35"/>
        <end position="53"/>
    </location>
</feature>
<evidence type="ECO:0000313" key="2">
    <source>
        <dbReference type="EMBL" id="PCC40168.1"/>
    </source>
</evidence>
<gene>
    <name evidence="2" type="ORF">CIK66_05930</name>
</gene>